<reference evidence="2 3" key="1">
    <citation type="journal article" date="2018" name="Genome Biol. Evol.">
        <title>Multiple Roots of Fruiting Body Formation in Amoebozoa.</title>
        <authorList>
            <person name="Hillmann F."/>
            <person name="Forbes G."/>
            <person name="Novohradska S."/>
            <person name="Ferling I."/>
            <person name="Riege K."/>
            <person name="Groth M."/>
            <person name="Westermann M."/>
            <person name="Marz M."/>
            <person name="Spaller T."/>
            <person name="Winckler T."/>
            <person name="Schaap P."/>
            <person name="Glockner G."/>
        </authorList>
    </citation>
    <scope>NUCLEOTIDE SEQUENCE [LARGE SCALE GENOMIC DNA]</scope>
    <source>
        <strain evidence="2 3">Jena</strain>
    </source>
</reference>
<organism evidence="2 3">
    <name type="scientific">Planoprotostelium fungivorum</name>
    <dbReference type="NCBI Taxonomy" id="1890364"/>
    <lineage>
        <taxon>Eukaryota</taxon>
        <taxon>Amoebozoa</taxon>
        <taxon>Evosea</taxon>
        <taxon>Variosea</taxon>
        <taxon>Cavosteliida</taxon>
        <taxon>Cavosteliaceae</taxon>
        <taxon>Planoprotostelium</taxon>
    </lineage>
</organism>
<comment type="caution">
    <text evidence="2">The sequence shown here is derived from an EMBL/GenBank/DDBJ whole genome shotgun (WGS) entry which is preliminary data.</text>
</comment>
<dbReference type="EMBL" id="MDYQ01000111">
    <property type="protein sequence ID" value="PRP82074.1"/>
    <property type="molecule type" value="Genomic_DNA"/>
</dbReference>
<evidence type="ECO:0000313" key="2">
    <source>
        <dbReference type="EMBL" id="PRP82074.1"/>
    </source>
</evidence>
<feature type="region of interest" description="Disordered" evidence="1">
    <location>
        <begin position="44"/>
        <end position="97"/>
    </location>
</feature>
<evidence type="ECO:0000313" key="3">
    <source>
        <dbReference type="Proteomes" id="UP000241769"/>
    </source>
</evidence>
<evidence type="ECO:0000256" key="1">
    <source>
        <dbReference type="SAM" id="MobiDB-lite"/>
    </source>
</evidence>
<dbReference type="AlphaFoldDB" id="A0A2P6NDN7"/>
<sequence>MRDLDGVERGPCETPGCICVDFVRPLKDAFGKCDYCTHHASQHRAAPVKANTSSQHVVSPQPAVKDAPVKANNSNSSSGGNGASYSDNASNKKSVYTSVNAPNNAYVQTAARAQGPKKTILDDLKNPKIFFRDLTKKKKE</sequence>
<accession>A0A2P6NDN7</accession>
<keyword evidence="3" id="KW-1185">Reference proteome</keyword>
<gene>
    <name evidence="2" type="ORF">PROFUN_03764</name>
</gene>
<dbReference type="InParanoid" id="A0A2P6NDN7"/>
<dbReference type="Proteomes" id="UP000241769">
    <property type="component" value="Unassembled WGS sequence"/>
</dbReference>
<feature type="compositionally biased region" description="Low complexity" evidence="1">
    <location>
        <begin position="71"/>
        <end position="91"/>
    </location>
</feature>
<proteinExistence type="predicted"/>
<name>A0A2P6NDN7_9EUKA</name>
<protein>
    <submittedName>
        <fullName evidence="2">Uncharacterized protein</fullName>
    </submittedName>
</protein>